<organism evidence="3 4">
    <name type="scientific">Reticulomyxa filosa</name>
    <dbReference type="NCBI Taxonomy" id="46433"/>
    <lineage>
        <taxon>Eukaryota</taxon>
        <taxon>Sar</taxon>
        <taxon>Rhizaria</taxon>
        <taxon>Retaria</taxon>
        <taxon>Foraminifera</taxon>
        <taxon>Monothalamids</taxon>
        <taxon>Reticulomyxidae</taxon>
        <taxon>Reticulomyxa</taxon>
    </lineage>
</organism>
<evidence type="ECO:0000313" key="4">
    <source>
        <dbReference type="Proteomes" id="UP000023152"/>
    </source>
</evidence>
<dbReference type="PROSITE" id="PS50297">
    <property type="entry name" value="ANK_REP_REGION"/>
    <property type="match status" value="1"/>
</dbReference>
<dbReference type="SUPFAM" id="SSF48403">
    <property type="entry name" value="Ankyrin repeat"/>
    <property type="match status" value="1"/>
</dbReference>
<dbReference type="Gene3D" id="1.25.40.20">
    <property type="entry name" value="Ankyrin repeat-containing domain"/>
    <property type="match status" value="1"/>
</dbReference>
<name>X6MAQ8_RETFI</name>
<reference evidence="3 4" key="1">
    <citation type="journal article" date="2013" name="Curr. Biol.">
        <title>The Genome of the Foraminiferan Reticulomyxa filosa.</title>
        <authorList>
            <person name="Glockner G."/>
            <person name="Hulsmann N."/>
            <person name="Schleicher M."/>
            <person name="Noegel A.A."/>
            <person name="Eichinger L."/>
            <person name="Gallinger C."/>
            <person name="Pawlowski J."/>
            <person name="Sierra R."/>
            <person name="Euteneuer U."/>
            <person name="Pillet L."/>
            <person name="Moustafa A."/>
            <person name="Platzer M."/>
            <person name="Groth M."/>
            <person name="Szafranski K."/>
            <person name="Schliwa M."/>
        </authorList>
    </citation>
    <scope>NUCLEOTIDE SEQUENCE [LARGE SCALE GENOMIC DNA]</scope>
</reference>
<keyword evidence="1" id="KW-0040">ANK repeat</keyword>
<feature type="repeat" description="ANK" evidence="1">
    <location>
        <begin position="49"/>
        <end position="81"/>
    </location>
</feature>
<dbReference type="OrthoDB" id="194358at2759"/>
<dbReference type="AlphaFoldDB" id="X6MAQ8"/>
<comment type="caution">
    <text evidence="3">The sequence shown here is derived from an EMBL/GenBank/DDBJ whole genome shotgun (WGS) entry which is preliminary data.</text>
</comment>
<dbReference type="InterPro" id="IPR036770">
    <property type="entry name" value="Ankyrin_rpt-contain_sf"/>
</dbReference>
<evidence type="ECO:0000256" key="2">
    <source>
        <dbReference type="SAM" id="MobiDB-lite"/>
    </source>
</evidence>
<dbReference type="Proteomes" id="UP000023152">
    <property type="component" value="Unassembled WGS sequence"/>
</dbReference>
<protein>
    <submittedName>
        <fullName evidence="3">Ankyrin repeat-containing protein</fullName>
    </submittedName>
</protein>
<dbReference type="EMBL" id="ASPP01022783">
    <property type="protein sequence ID" value="ETO11098.1"/>
    <property type="molecule type" value="Genomic_DNA"/>
</dbReference>
<dbReference type="SMART" id="SM00248">
    <property type="entry name" value="ANK"/>
    <property type="match status" value="3"/>
</dbReference>
<proteinExistence type="predicted"/>
<keyword evidence="4" id="KW-1185">Reference proteome</keyword>
<dbReference type="PANTHER" id="PTHR24121">
    <property type="entry name" value="NO MECHANORECEPTOR POTENTIAL C, ISOFORM D-RELATED"/>
    <property type="match status" value="1"/>
</dbReference>
<evidence type="ECO:0000313" key="3">
    <source>
        <dbReference type="EMBL" id="ETO11098.1"/>
    </source>
</evidence>
<dbReference type="InterPro" id="IPR002110">
    <property type="entry name" value="Ankyrin_rpt"/>
</dbReference>
<evidence type="ECO:0000256" key="1">
    <source>
        <dbReference type="PROSITE-ProRule" id="PRU00023"/>
    </source>
</evidence>
<feature type="non-terminal residue" evidence="3">
    <location>
        <position position="211"/>
    </location>
</feature>
<dbReference type="Pfam" id="PF12796">
    <property type="entry name" value="Ank_2"/>
    <property type="match status" value="1"/>
</dbReference>
<feature type="region of interest" description="Disordered" evidence="2">
    <location>
        <begin position="143"/>
        <end position="164"/>
    </location>
</feature>
<dbReference type="PANTHER" id="PTHR24121:SF21">
    <property type="entry name" value="ANKYRIN REPEAT FAMILY PROTEIN"/>
    <property type="match status" value="1"/>
</dbReference>
<feature type="compositionally biased region" description="Low complexity" evidence="2">
    <location>
        <begin position="145"/>
        <end position="163"/>
    </location>
</feature>
<accession>X6MAQ8</accession>
<dbReference type="PROSITE" id="PS50088">
    <property type="entry name" value="ANK_REPEAT"/>
    <property type="match status" value="1"/>
</dbReference>
<sequence length="211" mass="24177">MSAGWTLERLKAQQTHVLDIFDACRGGDLAFVRHVLEENPEDISLTNESGMTSLHVACSYGKVEVVRHILEQYSNEDLDMGEKDKENGWNSSHHAMYKGNLAVVKELFDWGCPQSSIFEEKDNNGWTPMDLLGWKRFRKEEYERSNNNNNNNSNNNNNNNSNNTLRKSRVINYSYKYMLGQALCKQKLRGVNTSHVHSTDDNKDPSNSNSK</sequence>
<gene>
    <name evidence="3" type="ORF">RFI_26279</name>
</gene>